<dbReference type="PANTHER" id="PTHR11533">
    <property type="entry name" value="PROTEASE M1 ZINC METALLOPROTEASE"/>
    <property type="match status" value="1"/>
</dbReference>
<evidence type="ECO:0000313" key="17">
    <source>
        <dbReference type="Proteomes" id="UP000005222"/>
    </source>
</evidence>
<dbReference type="InterPro" id="IPR042097">
    <property type="entry name" value="Aminopeptidase_N-like_N_sf"/>
</dbReference>
<dbReference type="GO" id="GO:0006508">
    <property type="term" value="P:proteolysis"/>
    <property type="evidence" value="ECO:0007669"/>
    <property type="project" value="UniProtKB-KW"/>
</dbReference>
<dbReference type="Pfam" id="PF17900">
    <property type="entry name" value="Peptidase_M1_N"/>
    <property type="match status" value="1"/>
</dbReference>
<sequence length="896" mass="101497">MAADKGSPYYEALPPNLKPFHYDIYVHQIDTVNDIFSGRVTIKLDVVSETNEIHLHHRDLSIPEGSVRCFEENEDQSTEVPVKGMEVNAKRELLIVQLAKKVAKGGRLKVEVTYGGIIQDNMAGFYKSHYNSGEETKCMLSTQFEATDARRAFPCLDEPALKATFDVTVEVPADWVALGNMPILHEKPIGSGLKSVSFETTPVMSTYLVAWACGEFEYIESETNDKYCDGKPLTVRIYTTKGYVKDAELASEIAPKIVDYFSKTFEIQYPLPKLDLIAVHAFSHNAMENWGLITYRSTALLYSETKSDPAYKRKVAYVVAHEIAHQWFGNLVTMKWWDELWLNEGFATWVGFTAVDYLFPEWDIFGSFVSDSLQQALNLDGLRNSHPIEVPVVDALDIDQVFDAISYLKGASTILMLSNYLGTDIFLKGVARYLQRNKFSNAASADLWNAIGEVSGKPVSFIMDSWIKRIGFPVIKVDADPSNETLKLTQSRFLNEGKVFEEENTTKWWVPLNISTGPGSKDVLHLNYEGTEDATGVKTIQKFPYINKFFKLNKDSRGVYRVDYSKDIMETNILPYITKLSSTDKVGLLADVASISISGTGHSTTSTFLQIVDKLAKSGALGDNYIVWLELGKRLDQLLITFSEENSKLSDGLQSFARSIYKDAAVKYINSPSEELDFLQLQLRANILLRAGLLKIPEAKSYALQLFEKWKKGDQIHPSLKQFVFTTIVSSADIIDEEKFNLILGEAINSPSLDSREISLSSLGHIDNAELSEKLISYLIRPDIVPTMDSHFLGQSLTENPKTRKDFWSFFKANYNTFYKLMSMNMVVLDRFIKLSLGNYQDLENYNDIKEFFSTKDIHGFERSYHQVLDNIKINSSWYVRDKDEVSQWLANEGYI</sequence>
<evidence type="ECO:0000256" key="8">
    <source>
        <dbReference type="PIRSR" id="PIRSR634016-1"/>
    </source>
</evidence>
<feature type="domain" description="ERAP1-like C-terminal" evidence="13">
    <location>
        <begin position="549"/>
        <end position="873"/>
    </location>
</feature>
<dbReference type="Pfam" id="PF11838">
    <property type="entry name" value="ERAP1_C"/>
    <property type="match status" value="1"/>
</dbReference>
<evidence type="ECO:0000256" key="11">
    <source>
        <dbReference type="RuleBase" id="RU364040"/>
    </source>
</evidence>
<feature type="active site" description="Proton acceptor" evidence="8">
    <location>
        <position position="322"/>
    </location>
</feature>
<dbReference type="InterPro" id="IPR045357">
    <property type="entry name" value="Aminopeptidase_N-like_N"/>
</dbReference>
<organism evidence="16 17">
    <name type="scientific">Pichia sorbitophila (strain ATCC MYA-4447 / BCRC 22081 / CBS 7064 / NBRC 10061 / NRRL Y-12695)</name>
    <name type="common">Hybrid yeast</name>
    <dbReference type="NCBI Taxonomy" id="559304"/>
    <lineage>
        <taxon>Eukaryota</taxon>
        <taxon>Fungi</taxon>
        <taxon>Dikarya</taxon>
        <taxon>Ascomycota</taxon>
        <taxon>Saccharomycotina</taxon>
        <taxon>Pichiomycetes</taxon>
        <taxon>Debaryomycetaceae</taxon>
        <taxon>Millerozyma</taxon>
    </lineage>
</organism>
<accession>G8YGW2</accession>
<feature type="domain" description="Aminopeptidase N-like N-terminal" evidence="14">
    <location>
        <begin position="18"/>
        <end position="208"/>
    </location>
</feature>
<dbReference type="GO" id="GO:0042277">
    <property type="term" value="F:peptide binding"/>
    <property type="evidence" value="ECO:0007669"/>
    <property type="project" value="TreeGrafter"/>
</dbReference>
<comment type="cofactor">
    <cofactor evidence="9 11">
        <name>Zn(2+)</name>
        <dbReference type="ChEBI" id="CHEBI:29105"/>
    </cofactor>
    <text evidence="9 11">Binds 1 zinc ion per subunit.</text>
</comment>
<dbReference type="SUPFAM" id="SSF63737">
    <property type="entry name" value="Leukotriene A4 hydrolase N-terminal domain"/>
    <property type="match status" value="1"/>
</dbReference>
<dbReference type="PANTHER" id="PTHR11533:SF171">
    <property type="entry name" value="AMINOPEPTIDASE"/>
    <property type="match status" value="1"/>
</dbReference>
<dbReference type="GO" id="GO:0016020">
    <property type="term" value="C:membrane"/>
    <property type="evidence" value="ECO:0007669"/>
    <property type="project" value="TreeGrafter"/>
</dbReference>
<keyword evidence="5 11" id="KW-0378">Hydrolase</keyword>
<dbReference type="SUPFAM" id="SSF55486">
    <property type="entry name" value="Metalloproteases ('zincins'), catalytic domain"/>
    <property type="match status" value="1"/>
</dbReference>
<name>G8YGW2_PICSO</name>
<dbReference type="AlphaFoldDB" id="G8YGW2"/>
<dbReference type="CDD" id="cd09601">
    <property type="entry name" value="M1_APN-Q_like"/>
    <property type="match status" value="1"/>
</dbReference>
<evidence type="ECO:0000256" key="9">
    <source>
        <dbReference type="PIRSR" id="PIRSR634016-3"/>
    </source>
</evidence>
<evidence type="ECO:0000256" key="5">
    <source>
        <dbReference type="ARBA" id="ARBA00022801"/>
    </source>
</evidence>
<dbReference type="Proteomes" id="UP000005222">
    <property type="component" value="Chromosome H"/>
</dbReference>
<reference evidence="17" key="2">
    <citation type="journal article" date="2012" name="G3 (Bethesda)">
        <title>Pichia sorbitophila, an interspecies yeast hybrid reveals early steps of genome resolution following polyploidization.</title>
        <authorList>
            <person name="Leh Louis V."/>
            <person name="Despons L."/>
            <person name="Friedrich A."/>
            <person name="Martin T."/>
            <person name="Durrens P."/>
            <person name="Casaregola S."/>
            <person name="Neuveglise C."/>
            <person name="Fairhead C."/>
            <person name="Marck C."/>
            <person name="Cruz J.A."/>
            <person name="Straub M.L."/>
            <person name="Kugler V."/>
            <person name="Sacerdot C."/>
            <person name="Uzunov Z."/>
            <person name="Thierry A."/>
            <person name="Weiss S."/>
            <person name="Bleykasten C."/>
            <person name="De Montigny J."/>
            <person name="Jacques N."/>
            <person name="Jung P."/>
            <person name="Lemaire M."/>
            <person name="Mallet S."/>
            <person name="Morel G."/>
            <person name="Richard G.F."/>
            <person name="Sarkar A."/>
            <person name="Savel G."/>
            <person name="Schacherer J."/>
            <person name="Seret M.L."/>
            <person name="Talla E."/>
            <person name="Samson G."/>
            <person name="Jubin C."/>
            <person name="Poulain J."/>
            <person name="Vacherie B."/>
            <person name="Barbe V."/>
            <person name="Pelletier E."/>
            <person name="Sherman D.J."/>
            <person name="Westhof E."/>
            <person name="Weissenbach J."/>
            <person name="Baret P.V."/>
            <person name="Wincker P."/>
            <person name="Gaillardin C."/>
            <person name="Dujon B."/>
            <person name="Souciet J.L."/>
        </authorList>
    </citation>
    <scope>NUCLEOTIDE SEQUENCE [LARGE SCALE GENOMIC DNA]</scope>
    <source>
        <strain evidence="17">ATCC MYA-4447 / BCRC 22081 / CBS 7064 / NBRC 10061 / NRRL Y-12695</strain>
    </source>
</reference>
<keyword evidence="3 11" id="KW-0645">Protease</keyword>
<dbReference type="Proteomes" id="UP000005222">
    <property type="component" value="Chromosome G"/>
</dbReference>
<evidence type="ECO:0000256" key="6">
    <source>
        <dbReference type="ARBA" id="ARBA00022833"/>
    </source>
</evidence>
<dbReference type="GO" id="GO:0005737">
    <property type="term" value="C:cytoplasm"/>
    <property type="evidence" value="ECO:0007669"/>
    <property type="project" value="TreeGrafter"/>
</dbReference>
<feature type="binding site" evidence="9">
    <location>
        <position position="344"/>
    </location>
    <ligand>
        <name>Zn(2+)</name>
        <dbReference type="ChEBI" id="CHEBI:29105"/>
        <note>catalytic</note>
    </ligand>
</feature>
<dbReference type="FunFam" id="2.60.40.1730:FF:000002">
    <property type="entry name" value="Aminopeptidase"/>
    <property type="match status" value="1"/>
</dbReference>
<evidence type="ECO:0000259" key="14">
    <source>
        <dbReference type="Pfam" id="PF17900"/>
    </source>
</evidence>
<reference evidence="16" key="1">
    <citation type="submission" date="2011-10" db="EMBL/GenBank/DDBJ databases">
        <authorList>
            <person name="Genoscope - CEA"/>
        </authorList>
    </citation>
    <scope>NUCLEOTIDE SEQUENCE</scope>
</reference>
<evidence type="ECO:0000259" key="12">
    <source>
        <dbReference type="Pfam" id="PF01433"/>
    </source>
</evidence>
<dbReference type="STRING" id="559304.G8YGW2"/>
<dbReference type="OrthoDB" id="10031169at2759"/>
<gene>
    <name evidence="16" type="primary">Piso0_002991</name>
    <name evidence="15" type="ORF">GNLVRS01_PISO0G02492g</name>
    <name evidence="16" type="ORF">GNLVRS01_PISO0H02493g</name>
</gene>
<dbReference type="FunFam" id="1.10.390.10:FF:000001">
    <property type="entry name" value="Aminopeptidase"/>
    <property type="match status" value="1"/>
</dbReference>
<dbReference type="InterPro" id="IPR027268">
    <property type="entry name" value="Peptidase_M4/M1_CTD_sf"/>
</dbReference>
<evidence type="ECO:0000256" key="7">
    <source>
        <dbReference type="ARBA" id="ARBA00023049"/>
    </source>
</evidence>
<dbReference type="Pfam" id="PF01433">
    <property type="entry name" value="Peptidase_M1"/>
    <property type="match status" value="1"/>
</dbReference>
<dbReference type="PRINTS" id="PR00756">
    <property type="entry name" value="ALADIPTASE"/>
</dbReference>
<dbReference type="InterPro" id="IPR050344">
    <property type="entry name" value="Peptidase_M1_aminopeptidases"/>
</dbReference>
<keyword evidence="4 9" id="KW-0479">Metal-binding</keyword>
<dbReference type="EMBL" id="FO082053">
    <property type="protein sequence ID" value="CCE79899.1"/>
    <property type="molecule type" value="Genomic_DNA"/>
</dbReference>
<dbReference type="GO" id="GO:0043171">
    <property type="term" value="P:peptide catabolic process"/>
    <property type="evidence" value="ECO:0007669"/>
    <property type="project" value="TreeGrafter"/>
</dbReference>
<proteinExistence type="inferred from homology"/>
<evidence type="ECO:0000256" key="1">
    <source>
        <dbReference type="ARBA" id="ARBA00010136"/>
    </source>
</evidence>
<dbReference type="GO" id="GO:0070006">
    <property type="term" value="F:metalloaminopeptidase activity"/>
    <property type="evidence" value="ECO:0007669"/>
    <property type="project" value="TreeGrafter"/>
</dbReference>
<feature type="binding site" evidence="9">
    <location>
        <position position="325"/>
    </location>
    <ligand>
        <name>Zn(2+)</name>
        <dbReference type="ChEBI" id="CHEBI:29105"/>
        <note>catalytic</note>
    </ligand>
</feature>
<dbReference type="InterPro" id="IPR001930">
    <property type="entry name" value="Peptidase_M1"/>
</dbReference>
<dbReference type="InParanoid" id="G8YGW2"/>
<dbReference type="InterPro" id="IPR024571">
    <property type="entry name" value="ERAP1-like_C_dom"/>
</dbReference>
<dbReference type="HOGENOM" id="CLU_003705_0_1_1"/>
<evidence type="ECO:0000256" key="3">
    <source>
        <dbReference type="ARBA" id="ARBA00022670"/>
    </source>
</evidence>
<dbReference type="Gene3D" id="2.60.40.1730">
    <property type="entry name" value="tricorn interacting facor f3 domain"/>
    <property type="match status" value="1"/>
</dbReference>
<dbReference type="eggNOG" id="KOG1046">
    <property type="taxonomic scope" value="Eukaryota"/>
</dbReference>
<feature type="site" description="Transition state stabilizer" evidence="10">
    <location>
        <position position="407"/>
    </location>
</feature>
<evidence type="ECO:0000313" key="16">
    <source>
        <dbReference type="EMBL" id="CCE80664.1"/>
    </source>
</evidence>
<evidence type="ECO:0000259" key="13">
    <source>
        <dbReference type="Pfam" id="PF11838"/>
    </source>
</evidence>
<evidence type="ECO:0000313" key="15">
    <source>
        <dbReference type="EMBL" id="CCE79899.1"/>
    </source>
</evidence>
<dbReference type="Gene3D" id="2.60.40.1910">
    <property type="match status" value="1"/>
</dbReference>
<keyword evidence="2 11" id="KW-0031">Aminopeptidase</keyword>
<protein>
    <recommendedName>
        <fullName evidence="11">Aminopeptidase</fullName>
        <ecNumber evidence="11">3.4.11.-</ecNumber>
    </recommendedName>
</protein>
<dbReference type="MEROPS" id="M01.A25"/>
<dbReference type="InterPro" id="IPR014782">
    <property type="entry name" value="Peptidase_M1_dom"/>
</dbReference>
<evidence type="ECO:0000256" key="2">
    <source>
        <dbReference type="ARBA" id="ARBA00022438"/>
    </source>
</evidence>
<dbReference type="EMBL" id="FO082052">
    <property type="protein sequence ID" value="CCE80664.1"/>
    <property type="molecule type" value="Genomic_DNA"/>
</dbReference>
<dbReference type="EC" id="3.4.11.-" evidence="11"/>
<evidence type="ECO:0000256" key="10">
    <source>
        <dbReference type="PIRSR" id="PIRSR634016-4"/>
    </source>
</evidence>
<feature type="binding site" evidence="9">
    <location>
        <position position="321"/>
    </location>
    <ligand>
        <name>Zn(2+)</name>
        <dbReference type="ChEBI" id="CHEBI:29105"/>
        <note>catalytic</note>
    </ligand>
</feature>
<dbReference type="Gene3D" id="1.10.390.10">
    <property type="entry name" value="Neutral Protease Domain 2"/>
    <property type="match status" value="1"/>
</dbReference>
<feature type="domain" description="Peptidase M1 membrane alanine aminopeptidase" evidence="12">
    <location>
        <begin position="251"/>
        <end position="466"/>
    </location>
</feature>
<dbReference type="Gene3D" id="1.25.50.20">
    <property type="match status" value="1"/>
</dbReference>
<dbReference type="InterPro" id="IPR034016">
    <property type="entry name" value="M1_APN-typ"/>
</dbReference>
<keyword evidence="7 11" id="KW-0482">Metalloprotease</keyword>
<keyword evidence="6 9" id="KW-0862">Zinc</keyword>
<evidence type="ECO:0000256" key="4">
    <source>
        <dbReference type="ARBA" id="ARBA00022723"/>
    </source>
</evidence>
<comment type="similarity">
    <text evidence="1 11">Belongs to the peptidase M1 family.</text>
</comment>
<keyword evidence="17" id="KW-1185">Reference proteome</keyword>
<dbReference type="GO" id="GO:0008270">
    <property type="term" value="F:zinc ion binding"/>
    <property type="evidence" value="ECO:0007669"/>
    <property type="project" value="UniProtKB-UniRule"/>
</dbReference>